<organism evidence="6 7">
    <name type="scientific">Neptunomonas marina</name>
    <dbReference type="NCBI Taxonomy" id="1815562"/>
    <lineage>
        <taxon>Bacteria</taxon>
        <taxon>Pseudomonadati</taxon>
        <taxon>Pseudomonadota</taxon>
        <taxon>Gammaproteobacteria</taxon>
        <taxon>Oceanospirillales</taxon>
        <taxon>Oceanospirillaceae</taxon>
        <taxon>Neptunomonas</taxon>
    </lineage>
</organism>
<dbReference type="SUPFAM" id="SSF53850">
    <property type="entry name" value="Periplasmic binding protein-like II"/>
    <property type="match status" value="1"/>
</dbReference>
<gene>
    <name evidence="6" type="ORF">EOE65_01115</name>
</gene>
<evidence type="ECO:0000313" key="7">
    <source>
        <dbReference type="Proteomes" id="UP000282818"/>
    </source>
</evidence>
<dbReference type="PROSITE" id="PS50931">
    <property type="entry name" value="HTH_LYSR"/>
    <property type="match status" value="1"/>
</dbReference>
<feature type="domain" description="HTH lysR-type" evidence="5">
    <location>
        <begin position="1"/>
        <end position="58"/>
    </location>
</feature>
<evidence type="ECO:0000259" key="5">
    <source>
        <dbReference type="PROSITE" id="PS50931"/>
    </source>
</evidence>
<dbReference type="EMBL" id="SACQ01000001">
    <property type="protein sequence ID" value="RVU32281.1"/>
    <property type="molecule type" value="Genomic_DNA"/>
</dbReference>
<reference evidence="6 7" key="1">
    <citation type="submission" date="2019-01" db="EMBL/GenBank/DDBJ databases">
        <authorList>
            <person name="Chen W.-M."/>
        </authorList>
    </citation>
    <scope>NUCLEOTIDE SEQUENCE [LARGE SCALE GENOMIC DNA]</scope>
    <source>
        <strain evidence="6 7">HPM-16</strain>
    </source>
</reference>
<name>A0A437QCQ0_9GAMM</name>
<dbReference type="FunFam" id="1.10.10.10:FF:000001">
    <property type="entry name" value="LysR family transcriptional regulator"/>
    <property type="match status" value="1"/>
</dbReference>
<dbReference type="GO" id="GO:0006351">
    <property type="term" value="P:DNA-templated transcription"/>
    <property type="evidence" value="ECO:0007669"/>
    <property type="project" value="TreeGrafter"/>
</dbReference>
<dbReference type="InterPro" id="IPR000847">
    <property type="entry name" value="LysR_HTH_N"/>
</dbReference>
<evidence type="ECO:0000256" key="1">
    <source>
        <dbReference type="ARBA" id="ARBA00009437"/>
    </source>
</evidence>
<dbReference type="Gene3D" id="1.10.10.10">
    <property type="entry name" value="Winged helix-like DNA-binding domain superfamily/Winged helix DNA-binding domain"/>
    <property type="match status" value="1"/>
</dbReference>
<keyword evidence="3" id="KW-0238">DNA-binding</keyword>
<evidence type="ECO:0000256" key="4">
    <source>
        <dbReference type="ARBA" id="ARBA00023163"/>
    </source>
</evidence>
<dbReference type="PANTHER" id="PTHR30537">
    <property type="entry name" value="HTH-TYPE TRANSCRIPTIONAL REGULATOR"/>
    <property type="match status" value="1"/>
</dbReference>
<keyword evidence="7" id="KW-1185">Reference proteome</keyword>
<comment type="similarity">
    <text evidence="1">Belongs to the LysR transcriptional regulatory family.</text>
</comment>
<protein>
    <submittedName>
        <fullName evidence="6">LysR family transcriptional regulator</fullName>
    </submittedName>
</protein>
<sequence>MRVDDLMLFALVVRLKSFRAAAEQRGVASSVVSKHISRLEADLGTQLLRRSTRKLSLTEAGELLYRHCQKLEHSVELANEELSAYQSEPSGVLRISAPGVSGQLFLPKVIRRYMALYPDVEIDMVIQDRFDDLIEQGYDLAIRTGDLEDSSLICKRLVTSCWHAFASPSYLQTHGTPTCLSDLADHECLLFSHQQTGDSGWPYLSPEGEAAVSVSGRFRANSLLALCEGALDGIGIAFLPLYMARHERAAGTLVPVLEHQLYRRVGIYALYPQSRYLPPKTRAFIELLTQMFAAESALFHH</sequence>
<keyword evidence="2" id="KW-0805">Transcription regulation</keyword>
<dbReference type="Pfam" id="PF03466">
    <property type="entry name" value="LysR_substrate"/>
    <property type="match status" value="1"/>
</dbReference>
<dbReference type="SUPFAM" id="SSF46785">
    <property type="entry name" value="Winged helix' DNA-binding domain"/>
    <property type="match status" value="1"/>
</dbReference>
<dbReference type="InterPro" id="IPR058163">
    <property type="entry name" value="LysR-type_TF_proteobact-type"/>
</dbReference>
<keyword evidence="4" id="KW-0804">Transcription</keyword>
<accession>A0A437QCQ0</accession>
<dbReference type="GO" id="GO:0043565">
    <property type="term" value="F:sequence-specific DNA binding"/>
    <property type="evidence" value="ECO:0007669"/>
    <property type="project" value="TreeGrafter"/>
</dbReference>
<dbReference type="Pfam" id="PF00126">
    <property type="entry name" value="HTH_1"/>
    <property type="match status" value="1"/>
</dbReference>
<evidence type="ECO:0000313" key="6">
    <source>
        <dbReference type="EMBL" id="RVU32281.1"/>
    </source>
</evidence>
<dbReference type="Gene3D" id="3.40.190.290">
    <property type="match status" value="1"/>
</dbReference>
<dbReference type="PANTHER" id="PTHR30537:SF5">
    <property type="entry name" value="HTH-TYPE TRANSCRIPTIONAL ACTIVATOR TTDR-RELATED"/>
    <property type="match status" value="1"/>
</dbReference>
<dbReference type="InterPro" id="IPR036390">
    <property type="entry name" value="WH_DNA-bd_sf"/>
</dbReference>
<dbReference type="CDD" id="cd08422">
    <property type="entry name" value="PBP2_CrgA_like"/>
    <property type="match status" value="1"/>
</dbReference>
<dbReference type="AlphaFoldDB" id="A0A437QCQ0"/>
<dbReference type="Proteomes" id="UP000282818">
    <property type="component" value="Unassembled WGS sequence"/>
</dbReference>
<comment type="caution">
    <text evidence="6">The sequence shown here is derived from an EMBL/GenBank/DDBJ whole genome shotgun (WGS) entry which is preliminary data.</text>
</comment>
<evidence type="ECO:0000256" key="2">
    <source>
        <dbReference type="ARBA" id="ARBA00023015"/>
    </source>
</evidence>
<dbReference type="RefSeq" id="WP_127692450.1">
    <property type="nucleotide sequence ID" value="NZ_SACQ01000001.1"/>
</dbReference>
<dbReference type="InterPro" id="IPR005119">
    <property type="entry name" value="LysR_subst-bd"/>
</dbReference>
<proteinExistence type="inferred from homology"/>
<dbReference type="InterPro" id="IPR036388">
    <property type="entry name" value="WH-like_DNA-bd_sf"/>
</dbReference>
<dbReference type="GO" id="GO:0003700">
    <property type="term" value="F:DNA-binding transcription factor activity"/>
    <property type="evidence" value="ECO:0007669"/>
    <property type="project" value="InterPro"/>
</dbReference>
<evidence type="ECO:0000256" key="3">
    <source>
        <dbReference type="ARBA" id="ARBA00023125"/>
    </source>
</evidence>